<accession>L0F7D2</accession>
<feature type="region of interest" description="Disordered" evidence="1">
    <location>
        <begin position="39"/>
        <end position="66"/>
    </location>
</feature>
<name>L0F7D2_DESDL</name>
<dbReference type="EMBL" id="CP003344">
    <property type="protein sequence ID" value="AGA68873.1"/>
    <property type="molecule type" value="Genomic_DNA"/>
</dbReference>
<evidence type="ECO:0000313" key="3">
    <source>
        <dbReference type="Proteomes" id="UP000010797"/>
    </source>
</evidence>
<gene>
    <name evidence="2" type="ordered locus">Desdi_1367</name>
</gene>
<feature type="compositionally biased region" description="Low complexity" evidence="1">
    <location>
        <begin position="48"/>
        <end position="58"/>
    </location>
</feature>
<proteinExistence type="predicted"/>
<dbReference type="HOGENOM" id="CLU_2329162_0_0_9"/>
<sequence length="98" mass="10922">MRNKILIVFLVLLAFLAGVFIPKGIAMLHPPVWSQSLPVSQRESVTQNSGSSSSTTDGNGAGGMWYSPSPMTPNYNPLFDWYTLPKDQCENGRNDWCW</sequence>
<dbReference type="STRING" id="871963.Desdi_1367"/>
<dbReference type="KEGG" id="ddl:Desdi_1367"/>
<keyword evidence="3" id="KW-1185">Reference proteome</keyword>
<dbReference type="RefSeq" id="WP_015261869.1">
    <property type="nucleotide sequence ID" value="NC_019903.1"/>
</dbReference>
<dbReference type="AlphaFoldDB" id="L0F7D2"/>
<reference evidence="3" key="1">
    <citation type="submission" date="2012-02" db="EMBL/GenBank/DDBJ databases">
        <title>Complete sequence of Desulfitobacterium dichloroeliminans LMG P-21439.</title>
        <authorList>
            <person name="Lucas S."/>
            <person name="Han J."/>
            <person name="Lapidus A."/>
            <person name="Cheng J.-F."/>
            <person name="Goodwin L."/>
            <person name="Pitluck S."/>
            <person name="Peters L."/>
            <person name="Ovchinnikova G."/>
            <person name="Teshima H."/>
            <person name="Detter J.C."/>
            <person name="Han C."/>
            <person name="Tapia R."/>
            <person name="Land M."/>
            <person name="Hauser L."/>
            <person name="Kyrpides N."/>
            <person name="Ivanova N."/>
            <person name="Pagani I."/>
            <person name="Kruse T."/>
            <person name="de Vos W.M."/>
            <person name="Boon N."/>
            <person name="Smidt H."/>
            <person name="Woyke T."/>
        </authorList>
    </citation>
    <scope>NUCLEOTIDE SEQUENCE [LARGE SCALE GENOMIC DNA]</scope>
    <source>
        <strain evidence="3">LMG P-21439 / DCA1</strain>
    </source>
</reference>
<dbReference type="Proteomes" id="UP000010797">
    <property type="component" value="Chromosome"/>
</dbReference>
<organism evidence="2 3">
    <name type="scientific">Desulfitobacterium dichloroeliminans (strain LMG P-21439 / DCA1)</name>
    <dbReference type="NCBI Taxonomy" id="871963"/>
    <lineage>
        <taxon>Bacteria</taxon>
        <taxon>Bacillati</taxon>
        <taxon>Bacillota</taxon>
        <taxon>Clostridia</taxon>
        <taxon>Eubacteriales</taxon>
        <taxon>Desulfitobacteriaceae</taxon>
        <taxon>Desulfitobacterium</taxon>
    </lineage>
</organism>
<evidence type="ECO:0000256" key="1">
    <source>
        <dbReference type="SAM" id="MobiDB-lite"/>
    </source>
</evidence>
<evidence type="ECO:0000313" key="2">
    <source>
        <dbReference type="EMBL" id="AGA68873.1"/>
    </source>
</evidence>
<dbReference type="OrthoDB" id="1807619at2"/>
<protein>
    <submittedName>
        <fullName evidence="2">Uncharacterized protein</fullName>
    </submittedName>
</protein>